<dbReference type="AlphaFoldDB" id="A0A382TU91"/>
<gene>
    <name evidence="2" type="ORF">METZ01_LOCUS378417</name>
</gene>
<reference evidence="2" key="1">
    <citation type="submission" date="2018-05" db="EMBL/GenBank/DDBJ databases">
        <authorList>
            <person name="Lanie J.A."/>
            <person name="Ng W.-L."/>
            <person name="Kazmierczak K.M."/>
            <person name="Andrzejewski T.M."/>
            <person name="Davidsen T.M."/>
            <person name="Wayne K.J."/>
            <person name="Tettelin H."/>
            <person name="Glass J.I."/>
            <person name="Rusch D."/>
            <person name="Podicherti R."/>
            <person name="Tsui H.-C.T."/>
            <person name="Winkler M.E."/>
        </authorList>
    </citation>
    <scope>NUCLEOTIDE SEQUENCE</scope>
</reference>
<evidence type="ECO:0000256" key="1">
    <source>
        <dbReference type="SAM" id="Coils"/>
    </source>
</evidence>
<feature type="non-terminal residue" evidence="2">
    <location>
        <position position="121"/>
    </location>
</feature>
<protein>
    <submittedName>
        <fullName evidence="2">Uncharacterized protein</fullName>
    </submittedName>
</protein>
<sequence length="121" mass="13856">VPSPTISTGLVPQWIARAYAPSRQFQEYTGVGEPPEYSLELDQLQNIIFNQNPETVGFYREKIKSQQLERQKLQDRLKDTSLSDIEKLQIDHEIQSIDDIIGEPGKEIANTDIANMIIRDE</sequence>
<accession>A0A382TU91</accession>
<name>A0A382TU91_9ZZZZ</name>
<dbReference type="EMBL" id="UINC01139173">
    <property type="protein sequence ID" value="SVD25563.1"/>
    <property type="molecule type" value="Genomic_DNA"/>
</dbReference>
<keyword evidence="1" id="KW-0175">Coiled coil</keyword>
<proteinExistence type="predicted"/>
<evidence type="ECO:0000313" key="2">
    <source>
        <dbReference type="EMBL" id="SVD25563.1"/>
    </source>
</evidence>
<feature type="coiled-coil region" evidence="1">
    <location>
        <begin position="56"/>
        <end position="83"/>
    </location>
</feature>
<organism evidence="2">
    <name type="scientific">marine metagenome</name>
    <dbReference type="NCBI Taxonomy" id="408172"/>
    <lineage>
        <taxon>unclassified sequences</taxon>
        <taxon>metagenomes</taxon>
        <taxon>ecological metagenomes</taxon>
    </lineage>
</organism>
<feature type="non-terminal residue" evidence="2">
    <location>
        <position position="1"/>
    </location>
</feature>